<sequence>MCDLSGAYKCALRDPVGQMTEYEEHPAPPARARDGSGGMDIRFETPAGDAVCVKIRPFSVAMERGWPLQGDADRPDPHAERWSEDDDFSDGDGEYPELAESTSARWGKHKGTEEDVTRVMTENQIFWGASRVGRNGFDLLEDYKRHPDRVLNFLRSRGVSIRL</sequence>
<reference evidence="2" key="1">
    <citation type="submission" date="2021-01" db="EMBL/GenBank/DDBJ databases">
        <authorList>
            <person name="Corre E."/>
            <person name="Pelletier E."/>
            <person name="Niang G."/>
            <person name="Scheremetjew M."/>
            <person name="Finn R."/>
            <person name="Kale V."/>
            <person name="Holt S."/>
            <person name="Cochrane G."/>
            <person name="Meng A."/>
            <person name="Brown T."/>
            <person name="Cohen L."/>
        </authorList>
    </citation>
    <scope>NUCLEOTIDE SEQUENCE</scope>
    <source>
        <strain evidence="2">379</strain>
    </source>
</reference>
<accession>A0A7S3T9W3</accession>
<protein>
    <submittedName>
        <fullName evidence="2">Uncharacterized protein</fullName>
    </submittedName>
</protein>
<feature type="region of interest" description="Disordered" evidence="1">
    <location>
        <begin position="19"/>
        <end position="42"/>
    </location>
</feature>
<evidence type="ECO:0000313" key="2">
    <source>
        <dbReference type="EMBL" id="CAE0578305.1"/>
    </source>
</evidence>
<feature type="compositionally biased region" description="Basic and acidic residues" evidence="1">
    <location>
        <begin position="71"/>
        <end position="82"/>
    </location>
</feature>
<gene>
    <name evidence="2" type="ORF">EHUX00137_LOCUS34880</name>
</gene>
<organism evidence="2">
    <name type="scientific">Emiliania huxleyi</name>
    <name type="common">Coccolithophore</name>
    <name type="synonym">Pontosphaera huxleyi</name>
    <dbReference type="NCBI Taxonomy" id="2903"/>
    <lineage>
        <taxon>Eukaryota</taxon>
        <taxon>Haptista</taxon>
        <taxon>Haptophyta</taxon>
        <taxon>Prymnesiophyceae</taxon>
        <taxon>Isochrysidales</taxon>
        <taxon>Noelaerhabdaceae</taxon>
        <taxon>Emiliania</taxon>
    </lineage>
</organism>
<feature type="compositionally biased region" description="Basic and acidic residues" evidence="1">
    <location>
        <begin position="22"/>
        <end position="34"/>
    </location>
</feature>
<proteinExistence type="predicted"/>
<dbReference type="EMBL" id="HBIR01044669">
    <property type="protein sequence ID" value="CAE0578305.1"/>
    <property type="molecule type" value="Transcribed_RNA"/>
</dbReference>
<feature type="region of interest" description="Disordered" evidence="1">
    <location>
        <begin position="66"/>
        <end position="109"/>
    </location>
</feature>
<feature type="compositionally biased region" description="Acidic residues" evidence="1">
    <location>
        <begin position="83"/>
        <end position="97"/>
    </location>
</feature>
<dbReference type="AlphaFoldDB" id="A0A7S3T9W3"/>
<name>A0A7S3T9W3_EMIHU</name>
<evidence type="ECO:0000256" key="1">
    <source>
        <dbReference type="SAM" id="MobiDB-lite"/>
    </source>
</evidence>